<feature type="compositionally biased region" description="Basic and acidic residues" evidence="1">
    <location>
        <begin position="120"/>
        <end position="134"/>
    </location>
</feature>
<evidence type="ECO:0000256" key="1">
    <source>
        <dbReference type="SAM" id="MobiDB-lite"/>
    </source>
</evidence>
<reference evidence="3 4" key="1">
    <citation type="submission" date="2020-12" db="EMBL/GenBank/DDBJ databases">
        <title>Draft genome sequence of the commensal strain Corynebacterium tuberculostearicum MFP09/CIP 102622 isolated from human skin.</title>
        <authorList>
            <person name="Boukerb A.M."/>
            <person name="Janvier X."/>
            <person name="Feuilloley M.G.J."/>
            <person name="Groboillot A."/>
        </authorList>
    </citation>
    <scope>NUCLEOTIDE SEQUENCE [LARGE SCALE GENOMIC DNA]</scope>
    <source>
        <strain evidence="3 4">CIP 102622</strain>
    </source>
</reference>
<dbReference type="Proteomes" id="UP000603369">
    <property type="component" value="Unassembled WGS sequence"/>
</dbReference>
<comment type="caution">
    <text evidence="3">The sequence shown here is derived from an EMBL/GenBank/DDBJ whole genome shotgun (WGS) entry which is preliminary data.</text>
</comment>
<dbReference type="Gene3D" id="1.10.30.50">
    <property type="match status" value="1"/>
</dbReference>
<proteinExistence type="predicted"/>
<feature type="compositionally biased region" description="Pro residues" evidence="1">
    <location>
        <begin position="343"/>
        <end position="358"/>
    </location>
</feature>
<dbReference type="InterPro" id="IPR002711">
    <property type="entry name" value="HNH"/>
</dbReference>
<dbReference type="RefSeq" id="WP_200435563.1">
    <property type="nucleotide sequence ID" value="NZ_JAEHFL010000005.1"/>
</dbReference>
<evidence type="ECO:0000313" key="3">
    <source>
        <dbReference type="EMBL" id="MBK3427709.1"/>
    </source>
</evidence>
<feature type="domain" description="HNH nuclease" evidence="2">
    <location>
        <begin position="252"/>
        <end position="305"/>
    </location>
</feature>
<dbReference type="InterPro" id="IPR003615">
    <property type="entry name" value="HNH_nuc"/>
</dbReference>
<sequence length="369" mass="40280">MNTEFLLLCRRGVDLVAEFQGCSEDSLLEAGASPLLAAQLARLQHAYFGRTSNSRKQRLARDAARTRAHDLATLDSIESYTRRVRDTNRAWDLRLELCRTEARLIPSVAKKLLKQLNPPRRPEPGVRYTRRPDGPHTISITADPTDIADIKGVLSSVNKDDPLAAAKKVLLEGNPGALPAVHTNVILTLDQLDRIVAAPADASDITLQLTNGARMTGAQLVARALAQRGYVSLVHPEHGPVNLYRTERMATWKQRMLAAAEHPVCAWPGCNTPADDAQVHHLTAWSAGGPTNQENLVTLCAHHNAVNQDDPSRPTERGRMVRIDGRVAWIPPWSNTPRFVPSPARPPNPAPNHNPNPSPSSSASSTGNP</sequence>
<dbReference type="AlphaFoldDB" id="A0A8I1HQL6"/>
<dbReference type="GO" id="GO:0003676">
    <property type="term" value="F:nucleic acid binding"/>
    <property type="evidence" value="ECO:0007669"/>
    <property type="project" value="InterPro"/>
</dbReference>
<evidence type="ECO:0000259" key="2">
    <source>
        <dbReference type="SMART" id="SM00507"/>
    </source>
</evidence>
<dbReference type="Pfam" id="PF01844">
    <property type="entry name" value="HNH"/>
    <property type="match status" value="1"/>
</dbReference>
<keyword evidence="3" id="KW-0255">Endonuclease</keyword>
<keyword evidence="3" id="KW-0378">Hydrolase</keyword>
<accession>A0A8I1HQL6</accession>
<dbReference type="EMBL" id="JAEHFL010000005">
    <property type="protein sequence ID" value="MBK3427709.1"/>
    <property type="molecule type" value="Genomic_DNA"/>
</dbReference>
<feature type="compositionally biased region" description="Low complexity" evidence="1">
    <location>
        <begin position="359"/>
        <end position="369"/>
    </location>
</feature>
<keyword evidence="4" id="KW-1185">Reference proteome</keyword>
<dbReference type="SMART" id="SM00507">
    <property type="entry name" value="HNHc"/>
    <property type="match status" value="1"/>
</dbReference>
<keyword evidence="3" id="KW-0540">Nuclease</keyword>
<feature type="region of interest" description="Disordered" evidence="1">
    <location>
        <begin position="116"/>
        <end position="137"/>
    </location>
</feature>
<name>A0A8I1HQL6_9CORY</name>
<feature type="region of interest" description="Disordered" evidence="1">
    <location>
        <begin position="331"/>
        <end position="369"/>
    </location>
</feature>
<gene>
    <name evidence="3" type="ORF">JDP02_04155</name>
</gene>
<dbReference type="GO" id="GO:0008270">
    <property type="term" value="F:zinc ion binding"/>
    <property type="evidence" value="ECO:0007669"/>
    <property type="project" value="InterPro"/>
</dbReference>
<organism evidence="3 4">
    <name type="scientific">Corynebacterium tuberculostearicum</name>
    <dbReference type="NCBI Taxonomy" id="38304"/>
    <lineage>
        <taxon>Bacteria</taxon>
        <taxon>Bacillati</taxon>
        <taxon>Actinomycetota</taxon>
        <taxon>Actinomycetes</taxon>
        <taxon>Mycobacteriales</taxon>
        <taxon>Corynebacteriaceae</taxon>
        <taxon>Corynebacterium</taxon>
    </lineage>
</organism>
<dbReference type="GO" id="GO:0004519">
    <property type="term" value="F:endonuclease activity"/>
    <property type="evidence" value="ECO:0007669"/>
    <property type="project" value="UniProtKB-KW"/>
</dbReference>
<dbReference type="CDD" id="cd00085">
    <property type="entry name" value="HNHc"/>
    <property type="match status" value="1"/>
</dbReference>
<protein>
    <submittedName>
        <fullName evidence="3">HNH endonuclease</fullName>
    </submittedName>
</protein>
<evidence type="ECO:0000313" key="4">
    <source>
        <dbReference type="Proteomes" id="UP000603369"/>
    </source>
</evidence>